<evidence type="ECO:0000256" key="1">
    <source>
        <dbReference type="SAM" id="MobiDB-lite"/>
    </source>
</evidence>
<dbReference type="NCBIfam" id="TIGR04276">
    <property type="entry name" value="FxsC_Cterm"/>
    <property type="match status" value="1"/>
</dbReference>
<name>A0AAU1HQ51_9ACTN</name>
<dbReference type="Pfam" id="PF13676">
    <property type="entry name" value="TIR_2"/>
    <property type="match status" value="1"/>
</dbReference>
<evidence type="ECO:0000259" key="2">
    <source>
        <dbReference type="Pfam" id="PF13676"/>
    </source>
</evidence>
<reference evidence="3" key="1">
    <citation type="submission" date="2022-10" db="EMBL/GenBank/DDBJ databases">
        <title>The complete genomes of actinobacterial strains from the NBC collection.</title>
        <authorList>
            <person name="Joergensen T.S."/>
            <person name="Alvarez Arevalo M."/>
            <person name="Sterndorff E.B."/>
            <person name="Faurdal D."/>
            <person name="Vuksanovic O."/>
            <person name="Mourched A.-S."/>
            <person name="Charusanti P."/>
            <person name="Shaw S."/>
            <person name="Blin K."/>
            <person name="Weber T."/>
        </authorList>
    </citation>
    <scope>NUCLEOTIDE SEQUENCE</scope>
    <source>
        <strain evidence="3">NBC 00180</strain>
    </source>
</reference>
<accession>A0AAU1HQ51</accession>
<feature type="region of interest" description="Disordered" evidence="1">
    <location>
        <begin position="387"/>
        <end position="433"/>
    </location>
</feature>
<protein>
    <submittedName>
        <fullName evidence="3">TIR-like protein FxsC</fullName>
    </submittedName>
</protein>
<organism evidence="3">
    <name type="scientific">Streptomyces sp. NBC_00180</name>
    <dbReference type="NCBI Taxonomy" id="2903632"/>
    <lineage>
        <taxon>Bacteria</taxon>
        <taxon>Bacillati</taxon>
        <taxon>Actinomycetota</taxon>
        <taxon>Actinomycetes</taxon>
        <taxon>Kitasatosporales</taxon>
        <taxon>Streptomycetaceae</taxon>
        <taxon>Streptomyces</taxon>
    </lineage>
</organism>
<dbReference type="EMBL" id="CP108140">
    <property type="protein sequence ID" value="WTP84849.1"/>
    <property type="molecule type" value="Genomic_DNA"/>
</dbReference>
<dbReference type="GO" id="GO:0007165">
    <property type="term" value="P:signal transduction"/>
    <property type="evidence" value="ECO:0007669"/>
    <property type="project" value="InterPro"/>
</dbReference>
<feature type="compositionally biased region" description="Basic and acidic residues" evidence="1">
    <location>
        <begin position="403"/>
        <end position="414"/>
    </location>
</feature>
<dbReference type="AlphaFoldDB" id="A0AAU1HQ51"/>
<gene>
    <name evidence="3" type="ORF">OG477_05495</name>
</gene>
<evidence type="ECO:0000313" key="3">
    <source>
        <dbReference type="EMBL" id="WTP84849.1"/>
    </source>
</evidence>
<feature type="domain" description="TIR" evidence="2">
    <location>
        <begin position="35"/>
        <end position="147"/>
    </location>
</feature>
<proteinExistence type="predicted"/>
<sequence>MEPTEPLGDATAPYFFLSYARMPQDGSGSVNPDLWVHRLFQELCEHIKHMTAHPGAPGFMDGSIRTGQIWSSQLGDSLARCRVFVPLYSPRYFISSWCGREWGAFSSRPARHVDAEQPGDPSGVVPALWSPVPDRRLPESVREVQYIHPELGQRYRTLGLYGLAKLRAFRSDYEKAVLHLARRIVDVGDSVVVEHGDRAGLSTAPDVFAATPTKTSTTGRTLRISVAAAALNRLPEGRTPDYYGPSAVDWNPYHPASGRPLARIAADIAESLEFRPDVREFDHTAGPAEGPEVVLLDRWVLRDPEHRSALGEFDSSDLPPTGLVVPWNENDPDSDEAEYELAAQAEATLPRRIRLGRQACRPAVRGVPDHKTFDQVLPDVVQWAEGEYRKRAQPRPPAGQGTERFRLCGKDSQDSRPQGHRRNAEEEDRDEQP</sequence>
<dbReference type="InterPro" id="IPR000157">
    <property type="entry name" value="TIR_dom"/>
</dbReference>
<dbReference type="InterPro" id="IPR047603">
    <property type="entry name" value="FxsC_N"/>
</dbReference>
<dbReference type="Gene3D" id="3.40.50.10140">
    <property type="entry name" value="Toll/interleukin-1 receptor homology (TIR) domain"/>
    <property type="match status" value="1"/>
</dbReference>
<dbReference type="InterPro" id="IPR026367">
    <property type="entry name" value="FxsC_C"/>
</dbReference>
<dbReference type="NCBIfam" id="NF040588">
    <property type="entry name" value="FxsC_Nterm"/>
    <property type="match status" value="1"/>
</dbReference>
<dbReference type="SUPFAM" id="SSF52200">
    <property type="entry name" value="Toll/Interleukin receptor TIR domain"/>
    <property type="match status" value="1"/>
</dbReference>
<dbReference type="InterPro" id="IPR035897">
    <property type="entry name" value="Toll_tir_struct_dom_sf"/>
</dbReference>